<evidence type="ECO:0008006" key="3">
    <source>
        <dbReference type="Google" id="ProtNLM"/>
    </source>
</evidence>
<name>A0AAD7G1P3_9AGAR</name>
<dbReference type="InterPro" id="IPR014752">
    <property type="entry name" value="Arrestin-like_C"/>
</dbReference>
<dbReference type="Gene3D" id="2.60.40.640">
    <property type="match status" value="1"/>
</dbReference>
<reference evidence="1" key="1">
    <citation type="submission" date="2023-03" db="EMBL/GenBank/DDBJ databases">
        <title>Massive genome expansion in bonnet fungi (Mycena s.s.) driven by repeated elements and novel gene families across ecological guilds.</title>
        <authorList>
            <consortium name="Lawrence Berkeley National Laboratory"/>
            <person name="Harder C.B."/>
            <person name="Miyauchi S."/>
            <person name="Viragh M."/>
            <person name="Kuo A."/>
            <person name="Thoen E."/>
            <person name="Andreopoulos B."/>
            <person name="Lu D."/>
            <person name="Skrede I."/>
            <person name="Drula E."/>
            <person name="Henrissat B."/>
            <person name="Morin E."/>
            <person name="Kohler A."/>
            <person name="Barry K."/>
            <person name="LaButti K."/>
            <person name="Morin E."/>
            <person name="Salamov A."/>
            <person name="Lipzen A."/>
            <person name="Mereny Z."/>
            <person name="Hegedus B."/>
            <person name="Baldrian P."/>
            <person name="Stursova M."/>
            <person name="Weitz H."/>
            <person name="Taylor A."/>
            <person name="Grigoriev I.V."/>
            <person name="Nagy L.G."/>
            <person name="Martin F."/>
            <person name="Kauserud H."/>
        </authorList>
    </citation>
    <scope>NUCLEOTIDE SEQUENCE</scope>
    <source>
        <strain evidence="1">9284</strain>
    </source>
</reference>
<keyword evidence="2" id="KW-1185">Reference proteome</keyword>
<protein>
    <recommendedName>
        <fullName evidence="3">Arrestin-like N-terminal domain-containing protein</fullName>
    </recommendedName>
</protein>
<proteinExistence type="predicted"/>
<accession>A0AAD7G1P3</accession>
<dbReference type="EMBL" id="JARKIF010000001">
    <property type="protein sequence ID" value="KAJ7649992.1"/>
    <property type="molecule type" value="Genomic_DNA"/>
</dbReference>
<dbReference type="AlphaFoldDB" id="A0AAD7G1P3"/>
<comment type="caution">
    <text evidence="1">The sequence shown here is derived from an EMBL/GenBank/DDBJ whole genome shotgun (WGS) entry which is preliminary data.</text>
</comment>
<evidence type="ECO:0000313" key="1">
    <source>
        <dbReference type="EMBL" id="KAJ7649992.1"/>
    </source>
</evidence>
<evidence type="ECO:0000313" key="2">
    <source>
        <dbReference type="Proteomes" id="UP001221142"/>
    </source>
</evidence>
<organism evidence="1 2">
    <name type="scientific">Roridomyces roridus</name>
    <dbReference type="NCBI Taxonomy" id="1738132"/>
    <lineage>
        <taxon>Eukaryota</taxon>
        <taxon>Fungi</taxon>
        <taxon>Dikarya</taxon>
        <taxon>Basidiomycota</taxon>
        <taxon>Agaricomycotina</taxon>
        <taxon>Agaricomycetes</taxon>
        <taxon>Agaricomycetidae</taxon>
        <taxon>Agaricales</taxon>
        <taxon>Marasmiineae</taxon>
        <taxon>Mycenaceae</taxon>
        <taxon>Roridomyces</taxon>
    </lineage>
</organism>
<dbReference type="Proteomes" id="UP001221142">
    <property type="component" value="Unassembled WGS sequence"/>
</dbReference>
<sequence>MDNYVQRIARTLDSMDPSAPPPRRSRDLPVYNQPRQITNEHKFHLTSMGSKSPWATLKVLSRSSGSVPTFLQGDKITGSLTLDLERPDNITSIRAVAKGQIIPGLTDKEALTFMGVSSILWSKENDSEKLSGHYSWPFSLEMPSTVTLAATTPLHSATFQLPQSFLERRFPTSVQYVLVVHINRSRFRVNSRVQTQFAYVPLTRPSPPSPLRQLAYQRNSALPHPDVDPDGWEQLPPFPVRGIVFSTRKVEAICTLFLAKPLCYTRGSPIPCLISLSSPDAQALDLLSSPRAISVHLRRRLSPITPASQRSGMFDANADLSADPAENMALATWWPLQLQSPGTRRLEGEIQLPSALKPSSRMAHFGVEYSVDVLPFKAIAFAPVDEKPFLRQPVEVVTMFARDSPRPLTYAPPQYNEEERDAYFNADGLGHVWRT</sequence>
<gene>
    <name evidence="1" type="ORF">FB45DRAFT_6712</name>
</gene>